<keyword evidence="1" id="KW-0812">Transmembrane</keyword>
<dbReference type="InterPro" id="IPR052728">
    <property type="entry name" value="O2_lipid_transport_reg"/>
</dbReference>
<proteinExistence type="predicted"/>
<feature type="domain" description="Nose resistant-to-fluoxetine protein N-terminal" evidence="3">
    <location>
        <begin position="123"/>
        <end position="255"/>
    </location>
</feature>
<dbReference type="SMART" id="SM00703">
    <property type="entry name" value="NRF"/>
    <property type="match status" value="1"/>
</dbReference>
<organism evidence="4 5">
    <name type="scientific">Aplysia californica</name>
    <name type="common">California sea hare</name>
    <dbReference type="NCBI Taxonomy" id="6500"/>
    <lineage>
        <taxon>Eukaryota</taxon>
        <taxon>Metazoa</taxon>
        <taxon>Spiralia</taxon>
        <taxon>Lophotrochozoa</taxon>
        <taxon>Mollusca</taxon>
        <taxon>Gastropoda</taxon>
        <taxon>Heterobranchia</taxon>
        <taxon>Euthyneura</taxon>
        <taxon>Tectipleura</taxon>
        <taxon>Aplysiida</taxon>
        <taxon>Aplysioidea</taxon>
        <taxon>Aplysiidae</taxon>
        <taxon>Aplysia</taxon>
    </lineage>
</organism>
<dbReference type="InterPro" id="IPR006621">
    <property type="entry name" value="Nose-resist-to-fluoxetine_N"/>
</dbReference>
<evidence type="ECO:0000256" key="2">
    <source>
        <dbReference type="SAM" id="SignalP"/>
    </source>
</evidence>
<dbReference type="Pfam" id="PF20146">
    <property type="entry name" value="NRF"/>
    <property type="match status" value="1"/>
</dbReference>
<keyword evidence="2" id="KW-0732">Signal</keyword>
<feature type="transmembrane region" description="Helical" evidence="1">
    <location>
        <begin position="718"/>
        <end position="736"/>
    </location>
</feature>
<feature type="transmembrane region" description="Helical" evidence="1">
    <location>
        <begin position="551"/>
        <end position="574"/>
    </location>
</feature>
<sequence>MQILRLTVVVLAVVLSVVSIARADNSHAEGSTVFAEPGRQPYFDAYSKLQQTRDFSTENEKTILFFNEMLNDLHGAGRNALFPSEQLEDLLFRTELRSPSERKTLTSYMLTSLQESMGNETVPSQCNNDTSRIIIGLLQRKPWAEQFLDAAGKPGPSITQLRINFVGNYKQCRAIKVPADPQQNSTGFSGQYAVLKVALGKPSATPSPFMLMVQLGVCVPDTCSELELTELFSETVGLFNSSVLTVLPVEIRNSDREVTTATVISIVVLAIIIIFVFLGTSLDIFLVQRPRWQLEAQAQKDGMVSNTEKPIAQEYHPIEGQDSVQSQMEDRESTPLLDKFLPPPTRNVSGMMTEFLLAFSAYTNGAKVLNTSQAAGSLSAIHGIRFLSLTWVILGHLYVFGITDIANAADVLGLLQRWTFDAVSNAFVSVDTFFTLSGLLTAYMTIREMKRSGWKINWPMFFFHRFWRLTPPYMLTLLLVLGLQRFMGSGALWTTSQPADKAFCEKNWWTNLLYVNNIVNQKEACFAHTWYLANDMQFFILSPLMLIPFYFHAYAGLAASLVILLISWITTGVLSTQHEWKANFIDAFNGASNITDNPLEGFYDYYEVPWCRIGPFIIGILAGYLLAVNHGKIRMNKYVNLFGWAIAVAMGLVIVYGLDGDISGRAPLSVGEAAFYNTCARSAWGACVCWVIISCASGYGGFVNTILSWSPFVTLGRLSYMAYLIHPSVISVYFGNMDQLFYVNDLNIAVTFMGIVFMTYMVSFVLMLGLESPMIGLERKFLRRRSD</sequence>
<dbReference type="GeneID" id="101862922"/>
<feature type="chain" id="PRO_5045665620" evidence="2">
    <location>
        <begin position="24"/>
        <end position="787"/>
    </location>
</feature>
<dbReference type="PANTHER" id="PTHR11161">
    <property type="entry name" value="O-ACYLTRANSFERASE"/>
    <property type="match status" value="1"/>
</dbReference>
<feature type="transmembrane region" description="Helical" evidence="1">
    <location>
        <begin position="466"/>
        <end position="487"/>
    </location>
</feature>
<evidence type="ECO:0000256" key="1">
    <source>
        <dbReference type="SAM" id="Phobius"/>
    </source>
</evidence>
<feature type="transmembrane region" description="Helical" evidence="1">
    <location>
        <begin position="426"/>
        <end position="446"/>
    </location>
</feature>
<dbReference type="RefSeq" id="XP_035828402.1">
    <property type="nucleotide sequence ID" value="XM_035972509.1"/>
</dbReference>
<reference evidence="5" key="1">
    <citation type="submission" date="2025-08" db="UniProtKB">
        <authorList>
            <consortium name="RefSeq"/>
        </authorList>
    </citation>
    <scope>IDENTIFICATION</scope>
</reference>
<dbReference type="InterPro" id="IPR002656">
    <property type="entry name" value="Acyl_transf_3_dom"/>
</dbReference>
<evidence type="ECO:0000259" key="3">
    <source>
        <dbReference type="SMART" id="SM00703"/>
    </source>
</evidence>
<feature type="transmembrane region" description="Helical" evidence="1">
    <location>
        <begin position="263"/>
        <end position="287"/>
    </location>
</feature>
<feature type="transmembrane region" description="Helical" evidence="1">
    <location>
        <begin position="386"/>
        <end position="406"/>
    </location>
</feature>
<accession>A0ABM1W159</accession>
<feature type="transmembrane region" description="Helical" evidence="1">
    <location>
        <begin position="748"/>
        <end position="770"/>
    </location>
</feature>
<dbReference type="Pfam" id="PF01757">
    <property type="entry name" value="Acyl_transf_3"/>
    <property type="match status" value="1"/>
</dbReference>
<keyword evidence="4" id="KW-1185">Reference proteome</keyword>
<keyword evidence="1" id="KW-0472">Membrane</keyword>
<feature type="signal peptide" evidence="2">
    <location>
        <begin position="1"/>
        <end position="23"/>
    </location>
</feature>
<feature type="transmembrane region" description="Helical" evidence="1">
    <location>
        <begin position="638"/>
        <end position="658"/>
    </location>
</feature>
<dbReference type="Proteomes" id="UP000694888">
    <property type="component" value="Unplaced"/>
</dbReference>
<name>A0ABM1W159_APLCA</name>
<dbReference type="PANTHER" id="PTHR11161:SF0">
    <property type="entry name" value="O-ACYLTRANSFERASE LIKE PROTEIN"/>
    <property type="match status" value="1"/>
</dbReference>
<keyword evidence="1" id="KW-1133">Transmembrane helix</keyword>
<protein>
    <submittedName>
        <fullName evidence="5">O-acyltransferase like protein</fullName>
    </submittedName>
</protein>
<feature type="transmembrane region" description="Helical" evidence="1">
    <location>
        <begin position="683"/>
        <end position="706"/>
    </location>
</feature>
<evidence type="ECO:0000313" key="4">
    <source>
        <dbReference type="Proteomes" id="UP000694888"/>
    </source>
</evidence>
<gene>
    <name evidence="5" type="primary">LOC101862922</name>
</gene>
<evidence type="ECO:0000313" key="5">
    <source>
        <dbReference type="RefSeq" id="XP_035828402.1"/>
    </source>
</evidence>